<keyword evidence="2" id="KW-0175">Coiled coil</keyword>
<protein>
    <submittedName>
        <fullName evidence="5">Molecular chaperone DnaJ</fullName>
    </submittedName>
</protein>
<feature type="region of interest" description="Disordered" evidence="3">
    <location>
        <begin position="133"/>
        <end position="152"/>
    </location>
</feature>
<dbReference type="Pfam" id="PF00226">
    <property type="entry name" value="DnaJ"/>
    <property type="match status" value="1"/>
</dbReference>
<dbReference type="PROSITE" id="PS50076">
    <property type="entry name" value="DNAJ_2"/>
    <property type="match status" value="1"/>
</dbReference>
<dbReference type="Proteomes" id="UP000309667">
    <property type="component" value="Unassembled WGS sequence"/>
</dbReference>
<dbReference type="CDD" id="cd06257">
    <property type="entry name" value="DnaJ"/>
    <property type="match status" value="1"/>
</dbReference>
<feature type="compositionally biased region" description="Low complexity" evidence="3">
    <location>
        <begin position="157"/>
        <end position="172"/>
    </location>
</feature>
<keyword evidence="6" id="KW-1185">Reference proteome</keyword>
<feature type="coiled-coil region" evidence="2">
    <location>
        <begin position="64"/>
        <end position="131"/>
    </location>
</feature>
<name>A0ABY2QYR5_9HYPH</name>
<dbReference type="PANTHER" id="PTHR44145:SF3">
    <property type="entry name" value="DNAJ HOMOLOG SUBFAMILY A MEMBER 3, MITOCHONDRIAL"/>
    <property type="match status" value="1"/>
</dbReference>
<evidence type="ECO:0000313" key="6">
    <source>
        <dbReference type="Proteomes" id="UP000309667"/>
    </source>
</evidence>
<dbReference type="Pfam" id="PF01556">
    <property type="entry name" value="DnaJ_C"/>
    <property type="match status" value="1"/>
</dbReference>
<dbReference type="PROSITE" id="PS00636">
    <property type="entry name" value="DNAJ_1"/>
    <property type="match status" value="1"/>
</dbReference>
<dbReference type="InterPro" id="IPR018253">
    <property type="entry name" value="DnaJ_domain_CS"/>
</dbReference>
<feature type="compositionally biased region" description="Low complexity" evidence="3">
    <location>
        <begin position="133"/>
        <end position="146"/>
    </location>
</feature>
<dbReference type="PRINTS" id="PR00625">
    <property type="entry name" value="JDOMAIN"/>
</dbReference>
<dbReference type="SUPFAM" id="SSF49493">
    <property type="entry name" value="HSP40/DnaJ peptide-binding domain"/>
    <property type="match status" value="2"/>
</dbReference>
<dbReference type="RefSeq" id="WP_136556145.1">
    <property type="nucleotide sequence ID" value="NZ_STGT01000001.1"/>
</dbReference>
<dbReference type="InterPro" id="IPR051938">
    <property type="entry name" value="Apopto_cytoskel_mod"/>
</dbReference>
<evidence type="ECO:0000259" key="4">
    <source>
        <dbReference type="PROSITE" id="PS50076"/>
    </source>
</evidence>
<dbReference type="InterPro" id="IPR036869">
    <property type="entry name" value="J_dom_sf"/>
</dbReference>
<dbReference type="InterPro" id="IPR001623">
    <property type="entry name" value="DnaJ_domain"/>
</dbReference>
<proteinExistence type="predicted"/>
<evidence type="ECO:0000256" key="1">
    <source>
        <dbReference type="ARBA" id="ARBA00023186"/>
    </source>
</evidence>
<organism evidence="5 6">
    <name type="scientific">Rhizobium rhizophilum</name>
    <dbReference type="NCBI Taxonomy" id="1850373"/>
    <lineage>
        <taxon>Bacteria</taxon>
        <taxon>Pseudomonadati</taxon>
        <taxon>Pseudomonadota</taxon>
        <taxon>Alphaproteobacteria</taxon>
        <taxon>Hyphomicrobiales</taxon>
        <taxon>Rhizobiaceae</taxon>
        <taxon>Rhizobium/Agrobacterium group</taxon>
        <taxon>Rhizobium</taxon>
    </lineage>
</organism>
<sequence>MRDFYSILGVKRDAGADEIKSAWRTKAKSVHPDQNRDDPHAHNRFAEIGRAYEVLKDPAKRSRYDQQRMKVEALEREQTIMQQRNAAREAAEKAKQAKANAERVLEELARAEAEKAKADAAQAAKMKAAQQQAADAKAKAQPQANAGVKDEASEAAAAGAAANGTDRASAPGSAGGATGRSTAGTAAGPTASVGGTASGPEEAASRIFGDSPEAAAAAENLRREQEAAELAEGMPLKPAASPLLAPIELLSSLVRRLRGAPPALPEKAPDIYAEVVVTIADLLEQKSVSLMLNDGREVRVPLEGVTEGHVVRLKNQGLKFQGLQRGDVAVTIKVLRAERFIVDQFDIRTVLPITLENAVLGCETQVEGPDGTMVPVTVPAWSNSDQMIRIEDLGLPNGDGTRGALVVELRVMLWEKPDEKVTDLMRLMREGLYI</sequence>
<feature type="compositionally biased region" description="Low complexity" evidence="3">
    <location>
        <begin position="179"/>
        <end position="199"/>
    </location>
</feature>
<dbReference type="SMART" id="SM00271">
    <property type="entry name" value="DnaJ"/>
    <property type="match status" value="1"/>
</dbReference>
<dbReference type="PANTHER" id="PTHR44145">
    <property type="entry name" value="DNAJ HOMOLOG SUBFAMILY A MEMBER 3, MITOCHONDRIAL"/>
    <property type="match status" value="1"/>
</dbReference>
<accession>A0ABY2QYR5</accession>
<evidence type="ECO:0000256" key="2">
    <source>
        <dbReference type="SAM" id="Coils"/>
    </source>
</evidence>
<dbReference type="SUPFAM" id="SSF46565">
    <property type="entry name" value="Chaperone J-domain"/>
    <property type="match status" value="1"/>
</dbReference>
<dbReference type="Gene3D" id="1.10.287.110">
    <property type="entry name" value="DnaJ domain"/>
    <property type="match status" value="1"/>
</dbReference>
<evidence type="ECO:0000313" key="5">
    <source>
        <dbReference type="EMBL" id="THV16517.1"/>
    </source>
</evidence>
<keyword evidence="1" id="KW-0143">Chaperone</keyword>
<feature type="region of interest" description="Disordered" evidence="3">
    <location>
        <begin position="157"/>
        <end position="204"/>
    </location>
</feature>
<reference evidence="5 6" key="1">
    <citation type="submission" date="2019-04" db="EMBL/GenBank/DDBJ databases">
        <title>Genome sequence of strain 7209-2.</title>
        <authorList>
            <person name="Gao J."/>
            <person name="Sun J."/>
        </authorList>
    </citation>
    <scope>NUCLEOTIDE SEQUENCE [LARGE SCALE GENOMIC DNA]</scope>
    <source>
        <strain evidence="5 6">7209-2</strain>
    </source>
</reference>
<feature type="domain" description="J" evidence="4">
    <location>
        <begin position="3"/>
        <end position="68"/>
    </location>
</feature>
<dbReference type="Gene3D" id="2.60.260.20">
    <property type="entry name" value="Urease metallochaperone UreE, N-terminal domain"/>
    <property type="match status" value="2"/>
</dbReference>
<comment type="caution">
    <text evidence="5">The sequence shown here is derived from an EMBL/GenBank/DDBJ whole genome shotgun (WGS) entry which is preliminary data.</text>
</comment>
<dbReference type="EMBL" id="STGT01000001">
    <property type="protein sequence ID" value="THV16517.1"/>
    <property type="molecule type" value="Genomic_DNA"/>
</dbReference>
<dbReference type="InterPro" id="IPR008971">
    <property type="entry name" value="HSP40/DnaJ_pept-bd"/>
</dbReference>
<dbReference type="InterPro" id="IPR002939">
    <property type="entry name" value="DnaJ_C"/>
</dbReference>
<evidence type="ECO:0000256" key="3">
    <source>
        <dbReference type="SAM" id="MobiDB-lite"/>
    </source>
</evidence>
<gene>
    <name evidence="5" type="ORF">E9677_00490</name>
</gene>